<keyword evidence="4" id="KW-1185">Reference proteome</keyword>
<organism evidence="3 4">
    <name type="scientific">Kitasatospora acidiphila</name>
    <dbReference type="NCBI Taxonomy" id="2567942"/>
    <lineage>
        <taxon>Bacteria</taxon>
        <taxon>Bacillati</taxon>
        <taxon>Actinomycetota</taxon>
        <taxon>Actinomycetes</taxon>
        <taxon>Kitasatosporales</taxon>
        <taxon>Streptomycetaceae</taxon>
        <taxon>Kitasatospora</taxon>
    </lineage>
</organism>
<dbReference type="Proteomes" id="UP000319103">
    <property type="component" value="Unassembled WGS sequence"/>
</dbReference>
<keyword evidence="2" id="KW-0812">Transmembrane</keyword>
<feature type="region of interest" description="Disordered" evidence="1">
    <location>
        <begin position="287"/>
        <end position="311"/>
    </location>
</feature>
<name>A0A540W034_9ACTN</name>
<gene>
    <name evidence="3" type="ORF">E6W39_08995</name>
</gene>
<dbReference type="CDD" id="cd00146">
    <property type="entry name" value="PKD"/>
    <property type="match status" value="1"/>
</dbReference>
<dbReference type="Gene3D" id="2.60.120.430">
    <property type="entry name" value="Galactose-binding lectin"/>
    <property type="match status" value="1"/>
</dbReference>
<feature type="compositionally biased region" description="Polar residues" evidence="1">
    <location>
        <begin position="289"/>
        <end position="302"/>
    </location>
</feature>
<feature type="region of interest" description="Disordered" evidence="1">
    <location>
        <begin position="157"/>
        <end position="195"/>
    </location>
</feature>
<comment type="caution">
    <text evidence="3">The sequence shown here is derived from an EMBL/GenBank/DDBJ whole genome shotgun (WGS) entry which is preliminary data.</text>
</comment>
<sequence>MTSQPPQAPPPHAAHFRILALLAAVLTVFVWAVPVPAGAQAQTFDVKPGSWLSTGIQLKKGQSFAVTATGMLNYPNSNQPWGPDGYYQLGFFAYNLKGRFGAGNNTLFDIGVGGSFTAPIDGKLELGITHTYENIEANDSNIQGMFVVNVYPTAPATSGQPSAGSSAPATSGQPSAGSSAPATSGQPSPSAAQSAPAGLAAGLTCDTSVLQDSGQVTCSAGVTGEAANSNITYEWTVDGQVQPGATGNTLSLGGVSVGDHQVSVKASDTVNNVSADSPTVLFTRAGAGQTAQSPSLAPSQGSELPGTHPTGGGSSVLPLVAGLGAAAAAAIAGLLALNRRRRRPPVGDDGFEPRNQGECGDLLLQLDQDLNRTLNEMRQAVDERNDVSLHKANFEVTAAEMRSKAAELRWRIAHYDAEVAAGGTNMLLGMGFYSSLATMIGAVGTLATTVAARGIRAWRLFGLARKIYNNFQGLKVTIPAFSETIPGTNVQVDFPEYSIRIPYSKLPRLRQLGLDMVQFTRALSDAIDGAAKGYDDDLGRRAAEIDDLRRDAQSLYDRRERTHQNCLAAGNLPEGTWHRPAPSYSYGSDGSIIGIDQ</sequence>
<feature type="transmembrane region" description="Helical" evidence="2">
    <location>
        <begin position="316"/>
        <end position="337"/>
    </location>
</feature>
<protein>
    <submittedName>
        <fullName evidence="3">Uncharacterized protein</fullName>
    </submittedName>
</protein>
<evidence type="ECO:0000313" key="4">
    <source>
        <dbReference type="Proteomes" id="UP000319103"/>
    </source>
</evidence>
<evidence type="ECO:0000256" key="2">
    <source>
        <dbReference type="SAM" id="Phobius"/>
    </source>
</evidence>
<reference evidence="3 4" key="1">
    <citation type="submission" date="2019-06" db="EMBL/GenBank/DDBJ databases">
        <title>Description of Kitasatospora acidophila sp. nov. isolated from pine grove soil, and reclassification of Streptomyces novaecaesareae to Kitasatospora novaeceasareae comb. nov.</title>
        <authorList>
            <person name="Kim M.J."/>
        </authorList>
    </citation>
    <scope>NUCLEOTIDE SEQUENCE [LARGE SCALE GENOMIC DNA]</scope>
    <source>
        <strain evidence="3 4">MMS16-CNU292</strain>
    </source>
</reference>
<dbReference type="EMBL" id="VIGB01000003">
    <property type="protein sequence ID" value="TQF02385.1"/>
    <property type="molecule type" value="Genomic_DNA"/>
</dbReference>
<dbReference type="AlphaFoldDB" id="A0A540W034"/>
<keyword evidence="2" id="KW-0472">Membrane</keyword>
<accession>A0A540W034</accession>
<dbReference type="RefSeq" id="WP_141633079.1">
    <property type="nucleotide sequence ID" value="NZ_VIGB01000003.1"/>
</dbReference>
<evidence type="ECO:0000313" key="3">
    <source>
        <dbReference type="EMBL" id="TQF02385.1"/>
    </source>
</evidence>
<evidence type="ECO:0000256" key="1">
    <source>
        <dbReference type="SAM" id="MobiDB-lite"/>
    </source>
</evidence>
<keyword evidence="2" id="KW-1133">Transmembrane helix</keyword>
<proteinExistence type="predicted"/>